<sequence length="68" mass="7964">MERTIPLRSEVRVWQDERLGKIWRIAYRQGDEVMVVSFPDVAALDDFIDEQFGLDLLLEHHEPARLAA</sequence>
<reference evidence="1 2" key="1">
    <citation type="submission" date="2018-12" db="EMBL/GenBank/DDBJ databases">
        <title>Genome Sequence of Candidatus Viridilinea halotolerans isolated from saline sulfide-rich spring.</title>
        <authorList>
            <person name="Grouzdev D.S."/>
            <person name="Burganskaya E.I."/>
            <person name="Krutkina M.S."/>
            <person name="Sukhacheva M.V."/>
            <person name="Gorlenko V.M."/>
        </authorList>
    </citation>
    <scope>NUCLEOTIDE SEQUENCE [LARGE SCALE GENOMIC DNA]</scope>
    <source>
        <strain evidence="1">Chok-6</strain>
    </source>
</reference>
<comment type="caution">
    <text evidence="1">The sequence shown here is derived from an EMBL/GenBank/DDBJ whole genome shotgun (WGS) entry which is preliminary data.</text>
</comment>
<dbReference type="EMBL" id="RSAS01000276">
    <property type="protein sequence ID" value="RRR74415.1"/>
    <property type="molecule type" value="Genomic_DNA"/>
</dbReference>
<evidence type="ECO:0000313" key="2">
    <source>
        <dbReference type="Proteomes" id="UP000280307"/>
    </source>
</evidence>
<organism evidence="1 2">
    <name type="scientific">Candidatus Viridilinea halotolerans</name>
    <dbReference type="NCBI Taxonomy" id="2491704"/>
    <lineage>
        <taxon>Bacteria</taxon>
        <taxon>Bacillati</taxon>
        <taxon>Chloroflexota</taxon>
        <taxon>Chloroflexia</taxon>
        <taxon>Chloroflexales</taxon>
        <taxon>Chloroflexineae</taxon>
        <taxon>Oscillochloridaceae</taxon>
        <taxon>Candidatus Viridilinea</taxon>
    </lineage>
</organism>
<dbReference type="AlphaFoldDB" id="A0A426U3K1"/>
<proteinExistence type="predicted"/>
<name>A0A426U3K1_9CHLR</name>
<evidence type="ECO:0000313" key="1">
    <source>
        <dbReference type="EMBL" id="RRR74415.1"/>
    </source>
</evidence>
<dbReference type="Proteomes" id="UP000280307">
    <property type="component" value="Unassembled WGS sequence"/>
</dbReference>
<gene>
    <name evidence="1" type="ORF">EI684_07135</name>
</gene>
<accession>A0A426U3K1</accession>
<protein>
    <submittedName>
        <fullName evidence="1">Uncharacterized protein</fullName>
    </submittedName>
</protein>